<proteinExistence type="predicted"/>
<evidence type="ECO:0000313" key="1">
    <source>
        <dbReference type="EMBL" id="KAF1959503.1"/>
    </source>
</evidence>
<keyword evidence="2" id="KW-1185">Reference proteome</keyword>
<dbReference type="Proteomes" id="UP000800035">
    <property type="component" value="Unassembled WGS sequence"/>
</dbReference>
<dbReference type="PANTHER" id="PTHR38790">
    <property type="entry name" value="2EXR DOMAIN-CONTAINING PROTEIN-RELATED"/>
    <property type="match status" value="1"/>
</dbReference>
<accession>A0A6A5U2Z6</accession>
<reference evidence="1" key="1">
    <citation type="journal article" date="2020" name="Stud. Mycol.">
        <title>101 Dothideomycetes genomes: a test case for predicting lifestyles and emergence of pathogens.</title>
        <authorList>
            <person name="Haridas S."/>
            <person name="Albert R."/>
            <person name="Binder M."/>
            <person name="Bloem J."/>
            <person name="Labutti K."/>
            <person name="Salamov A."/>
            <person name="Andreopoulos B."/>
            <person name="Baker S."/>
            <person name="Barry K."/>
            <person name="Bills G."/>
            <person name="Bluhm B."/>
            <person name="Cannon C."/>
            <person name="Castanera R."/>
            <person name="Culley D."/>
            <person name="Daum C."/>
            <person name="Ezra D."/>
            <person name="Gonzalez J."/>
            <person name="Henrissat B."/>
            <person name="Kuo A."/>
            <person name="Liang C."/>
            <person name="Lipzen A."/>
            <person name="Lutzoni F."/>
            <person name="Magnuson J."/>
            <person name="Mondo S."/>
            <person name="Nolan M."/>
            <person name="Ohm R."/>
            <person name="Pangilinan J."/>
            <person name="Park H.-J."/>
            <person name="Ramirez L."/>
            <person name="Alfaro M."/>
            <person name="Sun H."/>
            <person name="Tritt A."/>
            <person name="Yoshinaga Y."/>
            <person name="Zwiers L.-H."/>
            <person name="Turgeon B."/>
            <person name="Goodwin S."/>
            <person name="Spatafora J."/>
            <person name="Crous P."/>
            <person name="Grigoriev I."/>
        </authorList>
    </citation>
    <scope>NUCLEOTIDE SEQUENCE</scope>
    <source>
        <strain evidence="1">CBS 675.92</strain>
    </source>
</reference>
<gene>
    <name evidence="1" type="ORF">CC80DRAFT_301432</name>
</gene>
<dbReference type="AlphaFoldDB" id="A0A6A5U2Z6"/>
<organism evidence="1 2">
    <name type="scientific">Byssothecium circinans</name>
    <dbReference type="NCBI Taxonomy" id="147558"/>
    <lineage>
        <taxon>Eukaryota</taxon>
        <taxon>Fungi</taxon>
        <taxon>Dikarya</taxon>
        <taxon>Ascomycota</taxon>
        <taxon>Pezizomycotina</taxon>
        <taxon>Dothideomycetes</taxon>
        <taxon>Pleosporomycetidae</taxon>
        <taxon>Pleosporales</taxon>
        <taxon>Massarineae</taxon>
        <taxon>Massarinaceae</taxon>
        <taxon>Byssothecium</taxon>
    </lineage>
</organism>
<dbReference type="OrthoDB" id="62952at2759"/>
<protein>
    <submittedName>
        <fullName evidence="1">Uncharacterized protein</fullName>
    </submittedName>
</protein>
<dbReference type="EMBL" id="ML976984">
    <property type="protein sequence ID" value="KAF1959503.1"/>
    <property type="molecule type" value="Genomic_DNA"/>
</dbReference>
<sequence length="354" mass="41152">MMALRRNAYRKCKRGDITTLAKRRRANENNRSMKETERFLPCKASAMPILYEKAAANRTNPRHVPQTTSSDNIDLHSTCNGRRNNPFPLFHLPREIRNHIYSYLVVQRGRRTPILEAKAIFREHKKRHATQRTRERLNLKRIQTGRRPIVPKDARVEPIVHLNISRVSKALHFEAKEGLYQGNWFAISMDNLPATAIETPSGWDYSRITKMQLELQLKDAQRMNSYIDWAPFFAMFPRLRFLRIIPSFHPRYHAWALSELHDWNGVHYVFRAFFSLLLASVPEQLIFKLGPSLNPRDDMHLEGRAAVSKRLLWDMYSHLGTRSDANGKTLLANQVMDCGETFEGAIGIVGRCNH</sequence>
<dbReference type="PANTHER" id="PTHR38790:SF9">
    <property type="entry name" value="F-BOX DOMAIN-CONTAINING PROTEIN"/>
    <property type="match status" value="1"/>
</dbReference>
<name>A0A6A5U2Z6_9PLEO</name>
<evidence type="ECO:0000313" key="2">
    <source>
        <dbReference type="Proteomes" id="UP000800035"/>
    </source>
</evidence>